<dbReference type="Gene3D" id="1.25.40.190">
    <property type="entry name" value="Actin-related protein 2/3 complex subunit 5"/>
    <property type="match status" value="1"/>
</dbReference>
<protein>
    <recommendedName>
        <fullName evidence="5 7">Actin-related protein 2/3 complex subunit 5</fullName>
    </recommendedName>
</protein>
<sequence>MAFRKIDIDALEEDAFGEDEIDFQEIGELRPLADVEAQVNSRAQEVRSLLQRGNTSGALSTSLQNPPYGAPFHAAKARNTQTVMEVLNSIKVADVPQLVKSLSPEEQDVLMKYLYAGMAAPEQNNSGHLLAWHEKLTEVAGQGCIVRVITDRRTV</sequence>
<evidence type="ECO:0000256" key="3">
    <source>
        <dbReference type="ARBA" id="ARBA00022490"/>
    </source>
</evidence>
<keyword evidence="4 7" id="KW-0206">Cytoskeleton</keyword>
<dbReference type="EMBL" id="KV442067">
    <property type="protein sequence ID" value="OAQ26381.1"/>
    <property type="molecule type" value="Genomic_DNA"/>
</dbReference>
<organism evidence="8 9">
    <name type="scientific">Linnemannia elongata AG-77</name>
    <dbReference type="NCBI Taxonomy" id="1314771"/>
    <lineage>
        <taxon>Eukaryota</taxon>
        <taxon>Fungi</taxon>
        <taxon>Fungi incertae sedis</taxon>
        <taxon>Mucoromycota</taxon>
        <taxon>Mortierellomycotina</taxon>
        <taxon>Mortierellomycetes</taxon>
        <taxon>Mortierellales</taxon>
        <taxon>Mortierellaceae</taxon>
        <taxon>Linnemannia</taxon>
    </lineage>
</organism>
<dbReference type="InterPro" id="IPR006789">
    <property type="entry name" value="ARPC5"/>
</dbReference>
<dbReference type="GO" id="GO:0030479">
    <property type="term" value="C:actin cortical patch"/>
    <property type="evidence" value="ECO:0007669"/>
    <property type="project" value="EnsemblFungi"/>
</dbReference>
<dbReference type="GO" id="GO:0051015">
    <property type="term" value="F:actin filament binding"/>
    <property type="evidence" value="ECO:0007669"/>
    <property type="project" value="EnsemblFungi"/>
</dbReference>
<dbReference type="PANTHER" id="PTHR12644">
    <property type="entry name" value="ARP2/3 COMPLEX 16 KD SUBUNIT P16-ARC"/>
    <property type="match status" value="1"/>
</dbReference>
<dbReference type="GO" id="GO:0030674">
    <property type="term" value="F:protein-macromolecule adaptor activity"/>
    <property type="evidence" value="ECO:0007669"/>
    <property type="project" value="EnsemblFungi"/>
</dbReference>
<dbReference type="Proteomes" id="UP000078512">
    <property type="component" value="Unassembled WGS sequence"/>
</dbReference>
<keyword evidence="9" id="KW-1185">Reference proteome</keyword>
<dbReference type="STRING" id="1314771.A0A197JPH3"/>
<evidence type="ECO:0000313" key="9">
    <source>
        <dbReference type="Proteomes" id="UP000078512"/>
    </source>
</evidence>
<dbReference type="FunFam" id="1.25.40.190:FF:000003">
    <property type="entry name" value="Actin-related protein 2/3 complex subunit 5"/>
    <property type="match status" value="1"/>
</dbReference>
<dbReference type="GO" id="GO:0005885">
    <property type="term" value="C:Arp2/3 protein complex"/>
    <property type="evidence" value="ECO:0007669"/>
    <property type="project" value="EnsemblFungi"/>
</dbReference>
<dbReference type="SUPFAM" id="SSF69103">
    <property type="entry name" value="Arp2/3 complex 16 kDa subunit ARPC5"/>
    <property type="match status" value="1"/>
</dbReference>
<dbReference type="PIRSF" id="PIRSF039096">
    <property type="entry name" value="p16-ARC"/>
    <property type="match status" value="1"/>
</dbReference>
<dbReference type="InterPro" id="IPR036743">
    <property type="entry name" value="ARPC5_sf"/>
</dbReference>
<comment type="function">
    <text evidence="7">Functions as component of the Arp2/3 complex which is involved in regulation of actin polymerization and together with an activating nucleation-promoting factor (NPF) mediates the formation of branched actin networks. Arp2/3 complex plays a critical role in the control of cell morphogenesis via the modulation of cell polarity development.</text>
</comment>
<evidence type="ECO:0000256" key="6">
    <source>
        <dbReference type="ARBA" id="ARBA00060329"/>
    </source>
</evidence>
<comment type="subcellular location">
    <subcellularLocation>
        <location evidence="1">Cytoplasm</location>
        <location evidence="1">Cytoskeleton</location>
    </subcellularLocation>
</comment>
<comment type="function">
    <text evidence="6">Functions as a component of the Arp2/3 complex which is involved in regulation of actin polymerization and together with an activating nucleation-promoting factor (NPF) mediates the formation of branched actin networks.</text>
</comment>
<dbReference type="GO" id="GO:0044396">
    <property type="term" value="P:actin cortical patch organization"/>
    <property type="evidence" value="ECO:0007669"/>
    <property type="project" value="EnsemblFungi"/>
</dbReference>
<dbReference type="GO" id="GO:0034314">
    <property type="term" value="P:Arp2/3 complex-mediated actin nucleation"/>
    <property type="evidence" value="ECO:0007669"/>
    <property type="project" value="EnsemblFungi"/>
</dbReference>
<evidence type="ECO:0000256" key="1">
    <source>
        <dbReference type="ARBA" id="ARBA00004245"/>
    </source>
</evidence>
<evidence type="ECO:0000256" key="5">
    <source>
        <dbReference type="ARBA" id="ARBA00040214"/>
    </source>
</evidence>
<evidence type="ECO:0000256" key="4">
    <source>
        <dbReference type="ARBA" id="ARBA00023212"/>
    </source>
</evidence>
<keyword evidence="3" id="KW-0963">Cytoplasm</keyword>
<dbReference type="OrthoDB" id="429520at2759"/>
<dbReference type="GO" id="GO:0003729">
    <property type="term" value="F:mRNA binding"/>
    <property type="evidence" value="ECO:0007669"/>
    <property type="project" value="EnsemblFungi"/>
</dbReference>
<accession>A0A197JPH3</accession>
<evidence type="ECO:0000256" key="7">
    <source>
        <dbReference type="RuleBase" id="RU004301"/>
    </source>
</evidence>
<proteinExistence type="inferred from homology"/>
<dbReference type="GO" id="GO:0043332">
    <property type="term" value="C:mating projection tip"/>
    <property type="evidence" value="ECO:0007669"/>
    <property type="project" value="EnsemblFungi"/>
</dbReference>
<comment type="similarity">
    <text evidence="2 7">Belongs to the ARPC5 family.</text>
</comment>
<name>A0A197JPH3_9FUNG</name>
<evidence type="ECO:0000313" key="8">
    <source>
        <dbReference type="EMBL" id="OAQ26381.1"/>
    </source>
</evidence>
<dbReference type="AlphaFoldDB" id="A0A197JPH3"/>
<reference evidence="8 9" key="1">
    <citation type="submission" date="2016-05" db="EMBL/GenBank/DDBJ databases">
        <title>Genome sequencing reveals origins of a unique bacterial endosymbiosis in the earliest lineages of terrestrial Fungi.</title>
        <authorList>
            <consortium name="DOE Joint Genome Institute"/>
            <person name="Uehling J."/>
            <person name="Gryganskyi A."/>
            <person name="Hameed K."/>
            <person name="Tschaplinski T."/>
            <person name="Misztal P."/>
            <person name="Wu S."/>
            <person name="Desiro A."/>
            <person name="Vande Pol N."/>
            <person name="Du Z.-Y."/>
            <person name="Zienkiewicz A."/>
            <person name="Zienkiewicz K."/>
            <person name="Morin E."/>
            <person name="Tisserant E."/>
            <person name="Splivallo R."/>
            <person name="Hainaut M."/>
            <person name="Henrissat B."/>
            <person name="Ohm R."/>
            <person name="Kuo A."/>
            <person name="Yan J."/>
            <person name="Lipzen A."/>
            <person name="Nolan M."/>
            <person name="Labutti K."/>
            <person name="Barry K."/>
            <person name="Goldstein A."/>
            <person name="Labbe J."/>
            <person name="Schadt C."/>
            <person name="Tuskan G."/>
            <person name="Grigoriev I."/>
            <person name="Martin F."/>
            <person name="Vilgalys R."/>
            <person name="Bonito G."/>
        </authorList>
    </citation>
    <scope>NUCLEOTIDE SEQUENCE [LARGE SCALE GENOMIC DNA]</scope>
    <source>
        <strain evidence="8 9">AG-77</strain>
    </source>
</reference>
<evidence type="ECO:0000256" key="2">
    <source>
        <dbReference type="ARBA" id="ARBA00006084"/>
    </source>
</evidence>
<dbReference type="Pfam" id="PF04699">
    <property type="entry name" value="P16-Arc"/>
    <property type="match status" value="1"/>
</dbReference>
<gene>
    <name evidence="8" type="ORF">K457DRAFT_140293</name>
</gene>
<dbReference type="GO" id="GO:0000001">
    <property type="term" value="P:mitochondrion inheritance"/>
    <property type="evidence" value="ECO:0007669"/>
    <property type="project" value="EnsemblFungi"/>
</dbReference>
<dbReference type="GO" id="GO:0030833">
    <property type="term" value="P:regulation of actin filament polymerization"/>
    <property type="evidence" value="ECO:0007669"/>
    <property type="project" value="InterPro"/>
</dbReference>